<evidence type="ECO:0000256" key="1">
    <source>
        <dbReference type="ARBA" id="ARBA00022842"/>
    </source>
</evidence>
<dbReference type="PANTHER" id="PTHR43777:SF1">
    <property type="entry name" value="MOLYBDENUM COFACTOR CYTIDYLYLTRANSFERASE"/>
    <property type="match status" value="1"/>
</dbReference>
<dbReference type="GO" id="GO:0016779">
    <property type="term" value="F:nucleotidyltransferase activity"/>
    <property type="evidence" value="ECO:0007669"/>
    <property type="project" value="UniProtKB-KW"/>
</dbReference>
<evidence type="ECO:0000313" key="3">
    <source>
        <dbReference type="EMBL" id="KMM85374.1"/>
    </source>
</evidence>
<protein>
    <submittedName>
        <fullName evidence="4">Molybdenum cofactor cytidylyltransferase</fullName>
    </submittedName>
    <submittedName>
        <fullName evidence="3">Molybdopterin-guanine dinucleotide biosynthesis protein MobA</fullName>
    </submittedName>
</protein>
<dbReference type="RefSeq" id="WP_048380123.1">
    <property type="nucleotide sequence ID" value="NZ_FNRS01000001.1"/>
</dbReference>
<name>A0A0J6GTE3_PSETA</name>
<evidence type="ECO:0000313" key="5">
    <source>
        <dbReference type="Proteomes" id="UP000036395"/>
    </source>
</evidence>
<dbReference type="SUPFAM" id="SSF53448">
    <property type="entry name" value="Nucleotide-diphospho-sugar transferases"/>
    <property type="match status" value="1"/>
</dbReference>
<dbReference type="CDD" id="cd04182">
    <property type="entry name" value="GT_2_like_f"/>
    <property type="match status" value="1"/>
</dbReference>
<dbReference type="PANTHER" id="PTHR43777">
    <property type="entry name" value="MOLYBDENUM COFACTOR CYTIDYLYLTRANSFERASE"/>
    <property type="match status" value="1"/>
</dbReference>
<feature type="domain" description="MobA-like NTP transferase" evidence="2">
    <location>
        <begin position="53"/>
        <end position="149"/>
    </location>
</feature>
<comment type="caution">
    <text evidence="3">The sequence shown here is derived from an EMBL/GenBank/DDBJ whole genome shotgun (WGS) entry which is preliminary data.</text>
</comment>
<keyword evidence="6" id="KW-1185">Reference proteome</keyword>
<keyword evidence="1" id="KW-0460">Magnesium</keyword>
<dbReference type="Proteomes" id="UP000036395">
    <property type="component" value="Unassembled WGS sequence"/>
</dbReference>
<reference evidence="3 5" key="1">
    <citation type="submission" date="2015-02" db="EMBL/GenBank/DDBJ databases">
        <title>Pseudomonas helleri sp. nov. and Pseudomonas weihenstephanensis sp. nov., isolated from raw cows milk.</title>
        <authorList>
            <person name="von Neubeck M."/>
            <person name="Huptas C."/>
            <person name="Wenning M."/>
            <person name="Scherer S."/>
        </authorList>
    </citation>
    <scope>NUCLEOTIDE SEQUENCE [LARGE SCALE GENOMIC DNA]</scope>
    <source>
        <strain evidence="3 5">DSM 21104</strain>
    </source>
</reference>
<dbReference type="EMBL" id="JYLA01000003">
    <property type="protein sequence ID" value="KMM85374.1"/>
    <property type="molecule type" value="Genomic_DNA"/>
</dbReference>
<proteinExistence type="predicted"/>
<dbReference type="Gene3D" id="3.90.550.10">
    <property type="entry name" value="Spore Coat Polysaccharide Biosynthesis Protein SpsA, Chain A"/>
    <property type="match status" value="2"/>
</dbReference>
<dbReference type="OrthoDB" id="5298023at2"/>
<keyword evidence="4" id="KW-0548">Nucleotidyltransferase</keyword>
<keyword evidence="4" id="KW-0808">Transferase</keyword>
<gene>
    <name evidence="4" type="ORF">SAMN04490203_2219</name>
    <name evidence="3" type="ORF">TU78_08465</name>
</gene>
<reference evidence="4 6" key="2">
    <citation type="submission" date="2016-10" db="EMBL/GenBank/DDBJ databases">
        <authorList>
            <person name="Varghese N."/>
            <person name="Submissions S."/>
        </authorList>
    </citation>
    <scope>NUCLEOTIDE SEQUENCE [LARGE SCALE GENOMIC DNA]</scope>
    <source>
        <strain evidence="4 6">BS3652</strain>
    </source>
</reference>
<evidence type="ECO:0000313" key="6">
    <source>
        <dbReference type="Proteomes" id="UP000183155"/>
    </source>
</evidence>
<dbReference type="InterPro" id="IPR029044">
    <property type="entry name" value="Nucleotide-diphossugar_trans"/>
</dbReference>
<organism evidence="3 5">
    <name type="scientific">Pseudomonas taetrolens</name>
    <dbReference type="NCBI Taxonomy" id="47884"/>
    <lineage>
        <taxon>Bacteria</taxon>
        <taxon>Pseudomonadati</taxon>
        <taxon>Pseudomonadota</taxon>
        <taxon>Gammaproteobacteria</taxon>
        <taxon>Pseudomonadales</taxon>
        <taxon>Pseudomonadaceae</taxon>
        <taxon>Pseudomonas</taxon>
    </lineage>
</organism>
<dbReference type="STRING" id="47884.SAMN04490203_2219"/>
<dbReference type="Pfam" id="PF12804">
    <property type="entry name" value="NTP_transf_3"/>
    <property type="match status" value="1"/>
</dbReference>
<dbReference type="InterPro" id="IPR025877">
    <property type="entry name" value="MobA-like_NTP_Trfase"/>
</dbReference>
<evidence type="ECO:0000313" key="4">
    <source>
        <dbReference type="EMBL" id="SEC33358.1"/>
    </source>
</evidence>
<dbReference type="EMBL" id="FNRS01000001">
    <property type="protein sequence ID" value="SEC33358.1"/>
    <property type="molecule type" value="Genomic_DNA"/>
</dbReference>
<dbReference type="AlphaFoldDB" id="A0A0J6GTE3"/>
<sequence>MSETHDPVVILLTAGRSSRFLASGGPCHKLEMPLCGLPVLEHVIRAVQACGLPWHVVRSAEGDGMGDSIAAGVRATPNASGWLVLPGDLPLITADSLRKVAQALAWAAIVVPTWHRQKGHPVGFAAQCFNDLLQLTGEHGAASIVAAQDACGNVLRLALDDQGIVQDVDTLDDLKYVETLMSQR</sequence>
<accession>A0A0J6GTE3</accession>
<dbReference type="PATRIC" id="fig|47884.3.peg.2114"/>
<dbReference type="Proteomes" id="UP000183155">
    <property type="component" value="Unassembled WGS sequence"/>
</dbReference>
<evidence type="ECO:0000259" key="2">
    <source>
        <dbReference type="Pfam" id="PF12804"/>
    </source>
</evidence>